<feature type="region of interest" description="Disordered" evidence="3">
    <location>
        <begin position="192"/>
        <end position="222"/>
    </location>
</feature>
<keyword evidence="1" id="KW-0808">Transferase</keyword>
<comment type="caution">
    <text evidence="4">The sequence shown here is derived from an EMBL/GenBank/DDBJ whole genome shotgun (WGS) entry which is preliminary data.</text>
</comment>
<dbReference type="PANTHER" id="PTHR32125">
    <property type="entry name" value="2-C-METHYL-D-ERYTHRITOL 4-PHOSPHATE CYTIDYLYLTRANSFERASE, CHLOROPLASTIC"/>
    <property type="match status" value="1"/>
</dbReference>
<evidence type="ECO:0000256" key="2">
    <source>
        <dbReference type="ARBA" id="ARBA00022695"/>
    </source>
</evidence>
<sequence length="222" mass="24754">MGDLSRYFGVNVISLLLLNGGVGARAKTAGPKQFVKINGVPILVYSLKEADEVEAITQIVVNYPAGHRDTVEQIVKDYAIATPVVYAEAGTTRQESVARLLDEATNDVVMIHESARPLVRAADFRALAESAHANVGFMREISFTVAPVDPETQRVTGSLERARLRNVQASSEVLEGGPARRPRVRHLERPHLHRGRHHVCRRRHRRVLRRGRRAQPQGDDPW</sequence>
<evidence type="ECO:0000256" key="1">
    <source>
        <dbReference type="ARBA" id="ARBA00022679"/>
    </source>
</evidence>
<reference evidence="5" key="1">
    <citation type="journal article" date="2019" name="Int. J. Syst. Evol. Microbiol.">
        <title>The Global Catalogue of Microorganisms (GCM) 10K type strain sequencing project: providing services to taxonomists for standard genome sequencing and annotation.</title>
        <authorList>
            <consortium name="The Broad Institute Genomics Platform"/>
            <consortium name="The Broad Institute Genome Sequencing Center for Infectious Disease"/>
            <person name="Wu L."/>
            <person name="Ma J."/>
        </authorList>
    </citation>
    <scope>NUCLEOTIDE SEQUENCE [LARGE SCALE GENOMIC DNA]</scope>
    <source>
        <strain evidence="5">NBRC 112299</strain>
    </source>
</reference>
<evidence type="ECO:0000313" key="5">
    <source>
        <dbReference type="Proteomes" id="UP001157125"/>
    </source>
</evidence>
<evidence type="ECO:0008006" key="6">
    <source>
        <dbReference type="Google" id="ProtNLM"/>
    </source>
</evidence>
<dbReference type="InterPro" id="IPR029044">
    <property type="entry name" value="Nucleotide-diphossugar_trans"/>
</dbReference>
<protein>
    <recommendedName>
        <fullName evidence="6">2-C-methyl-D-erythritol 4-phosphate cytidylyltransferase</fullName>
    </recommendedName>
</protein>
<dbReference type="PANTHER" id="PTHR32125:SF4">
    <property type="entry name" value="2-C-METHYL-D-ERYTHRITOL 4-PHOSPHATE CYTIDYLYLTRANSFERASE, CHLOROPLASTIC"/>
    <property type="match status" value="1"/>
</dbReference>
<dbReference type="Pfam" id="PF01128">
    <property type="entry name" value="IspD"/>
    <property type="match status" value="1"/>
</dbReference>
<feature type="compositionally biased region" description="Basic residues" evidence="3">
    <location>
        <begin position="192"/>
        <end position="213"/>
    </location>
</feature>
<evidence type="ECO:0000313" key="4">
    <source>
        <dbReference type="EMBL" id="GMA35914.1"/>
    </source>
</evidence>
<proteinExistence type="predicted"/>
<dbReference type="InterPro" id="IPR050088">
    <property type="entry name" value="IspD/TarI_cytidylyltransf_bact"/>
</dbReference>
<evidence type="ECO:0000256" key="3">
    <source>
        <dbReference type="SAM" id="MobiDB-lite"/>
    </source>
</evidence>
<name>A0ABQ6IDY1_9MICO</name>
<gene>
    <name evidence="4" type="ORF">GCM10025876_21180</name>
</gene>
<dbReference type="Gene3D" id="3.90.550.10">
    <property type="entry name" value="Spore Coat Polysaccharide Biosynthesis Protein SpsA, Chain A"/>
    <property type="match status" value="1"/>
</dbReference>
<organism evidence="4 5">
    <name type="scientific">Demequina litorisediminis</name>
    <dbReference type="NCBI Taxonomy" id="1849022"/>
    <lineage>
        <taxon>Bacteria</taxon>
        <taxon>Bacillati</taxon>
        <taxon>Actinomycetota</taxon>
        <taxon>Actinomycetes</taxon>
        <taxon>Micrococcales</taxon>
        <taxon>Demequinaceae</taxon>
        <taxon>Demequina</taxon>
    </lineage>
</organism>
<dbReference type="SUPFAM" id="SSF53448">
    <property type="entry name" value="Nucleotide-diphospho-sugar transferases"/>
    <property type="match status" value="1"/>
</dbReference>
<keyword evidence="2" id="KW-0548">Nucleotidyltransferase</keyword>
<dbReference type="EMBL" id="BSUN01000001">
    <property type="protein sequence ID" value="GMA35914.1"/>
    <property type="molecule type" value="Genomic_DNA"/>
</dbReference>
<dbReference type="Proteomes" id="UP001157125">
    <property type="component" value="Unassembled WGS sequence"/>
</dbReference>
<dbReference type="InterPro" id="IPR034683">
    <property type="entry name" value="IspD/TarI"/>
</dbReference>
<accession>A0ABQ6IDY1</accession>
<keyword evidence="5" id="KW-1185">Reference proteome</keyword>